<gene>
    <name evidence="3" type="ORF">A3A65_04250</name>
</gene>
<protein>
    <recommendedName>
        <fullName evidence="2">ATP-grasp domain-containing protein</fullName>
    </recommendedName>
</protein>
<dbReference type="PANTHER" id="PTHR21621">
    <property type="entry name" value="RIBOSOMAL PROTEIN S6 MODIFICATION PROTEIN"/>
    <property type="match status" value="1"/>
</dbReference>
<dbReference type="GO" id="GO:0005524">
    <property type="term" value="F:ATP binding"/>
    <property type="evidence" value="ECO:0007669"/>
    <property type="project" value="UniProtKB-UniRule"/>
</dbReference>
<keyword evidence="1" id="KW-0547">Nucleotide-binding</keyword>
<dbReference type="InterPro" id="IPR011761">
    <property type="entry name" value="ATP-grasp"/>
</dbReference>
<keyword evidence="1" id="KW-0067">ATP-binding</keyword>
<dbReference type="GO" id="GO:0005737">
    <property type="term" value="C:cytoplasm"/>
    <property type="evidence" value="ECO:0007669"/>
    <property type="project" value="TreeGrafter"/>
</dbReference>
<dbReference type="GO" id="GO:0046872">
    <property type="term" value="F:metal ion binding"/>
    <property type="evidence" value="ECO:0007669"/>
    <property type="project" value="InterPro"/>
</dbReference>
<evidence type="ECO:0000259" key="2">
    <source>
        <dbReference type="PROSITE" id="PS50975"/>
    </source>
</evidence>
<sequence>MAKTSVFDVLIVYSERLAASADSPGDETPAPFAKGSSSESYNLVYSYFLNVCRKNHLRSAFTTSADITGAGRCRSYWLFERNRWMKVRQPGYSKVIFDKFFPVNKKITASRNLLFSSKEVAPFNDPYLFDLFFDKQKTFAKLCAFSIPTVTIKDGSYGSIEKACKTLQELLARHPQQNDFSDEVIMKDRFGAGGIHVYKFKAGQYRKIMASMKKHQNTPFILQPFVKFDKGFRYQNVRISADIRLIYLGTKIIQTYIRIAKAGDFRCNEHQGGLLKYISKREVPSEAVIRANKIVNALHNKRSLITLDFVISNHGNLYLLEGNTGPGLDWNVSIKENEIEAKKLIRIIVRELVQRVRVPIDTTGRQVKQTLIDTPPIDNYPVAPTGFVPA</sequence>
<evidence type="ECO:0000313" key="3">
    <source>
        <dbReference type="EMBL" id="OGY19304.1"/>
    </source>
</evidence>
<dbReference type="EMBL" id="MHCL01000029">
    <property type="protein sequence ID" value="OGY19304.1"/>
    <property type="molecule type" value="Genomic_DNA"/>
</dbReference>
<dbReference type="PROSITE" id="PS50975">
    <property type="entry name" value="ATP_GRASP"/>
    <property type="match status" value="1"/>
</dbReference>
<accession>A0A1G1VVH2</accession>
<dbReference type="Gene3D" id="3.30.470.20">
    <property type="entry name" value="ATP-grasp fold, B domain"/>
    <property type="match status" value="1"/>
</dbReference>
<evidence type="ECO:0000313" key="4">
    <source>
        <dbReference type="Proteomes" id="UP000176723"/>
    </source>
</evidence>
<feature type="domain" description="ATP-grasp" evidence="2">
    <location>
        <begin position="136"/>
        <end position="353"/>
    </location>
</feature>
<dbReference type="GO" id="GO:0016879">
    <property type="term" value="F:ligase activity, forming carbon-nitrogen bonds"/>
    <property type="evidence" value="ECO:0007669"/>
    <property type="project" value="TreeGrafter"/>
</dbReference>
<reference evidence="3 4" key="1">
    <citation type="journal article" date="2016" name="Nat. Commun.">
        <title>Thousands of microbial genomes shed light on interconnected biogeochemical processes in an aquifer system.</title>
        <authorList>
            <person name="Anantharaman K."/>
            <person name="Brown C.T."/>
            <person name="Hug L.A."/>
            <person name="Sharon I."/>
            <person name="Castelle C.J."/>
            <person name="Probst A.J."/>
            <person name="Thomas B.C."/>
            <person name="Singh A."/>
            <person name="Wilkins M.J."/>
            <person name="Karaoz U."/>
            <person name="Brodie E.L."/>
            <person name="Williams K.H."/>
            <person name="Hubbard S.S."/>
            <person name="Banfield J.F."/>
        </authorList>
    </citation>
    <scope>NUCLEOTIDE SEQUENCE [LARGE SCALE GENOMIC DNA]</scope>
</reference>
<dbReference type="AlphaFoldDB" id="A0A1G1VVH2"/>
<comment type="caution">
    <text evidence="3">The sequence shown here is derived from an EMBL/GenBank/DDBJ whole genome shotgun (WGS) entry which is preliminary data.</text>
</comment>
<organism evidence="3 4">
    <name type="scientific">Candidatus Chisholmbacteria bacterium RIFCSPLOWO2_01_FULL_49_14</name>
    <dbReference type="NCBI Taxonomy" id="1797593"/>
    <lineage>
        <taxon>Bacteria</taxon>
        <taxon>Candidatus Chisholmiibacteriota</taxon>
    </lineage>
</organism>
<dbReference type="InterPro" id="IPR013651">
    <property type="entry name" value="ATP-grasp_RimK-type"/>
</dbReference>
<dbReference type="PANTHER" id="PTHR21621:SF0">
    <property type="entry name" value="BETA-CITRYLGLUTAMATE SYNTHASE B-RELATED"/>
    <property type="match status" value="1"/>
</dbReference>
<name>A0A1G1VVH2_9BACT</name>
<proteinExistence type="predicted"/>
<dbReference type="SUPFAM" id="SSF56059">
    <property type="entry name" value="Glutathione synthetase ATP-binding domain-like"/>
    <property type="match status" value="1"/>
</dbReference>
<dbReference type="Pfam" id="PF08443">
    <property type="entry name" value="RimK"/>
    <property type="match status" value="1"/>
</dbReference>
<dbReference type="STRING" id="1797593.A3A65_04250"/>
<evidence type="ECO:0000256" key="1">
    <source>
        <dbReference type="PROSITE-ProRule" id="PRU00409"/>
    </source>
</evidence>
<dbReference type="Proteomes" id="UP000176723">
    <property type="component" value="Unassembled WGS sequence"/>
</dbReference>